<dbReference type="STRING" id="29349.CLOTH_18960"/>
<dbReference type="SUPFAM" id="SSF141259">
    <property type="entry name" value="CarD-like"/>
    <property type="match status" value="1"/>
</dbReference>
<name>A0A1V4I4M2_9FIRM</name>
<dbReference type="InterPro" id="IPR036101">
    <property type="entry name" value="CarD-like/TRCF_RID_sf"/>
</dbReference>
<dbReference type="Gene3D" id="2.40.10.170">
    <property type="match status" value="1"/>
</dbReference>
<organism evidence="2 3">
    <name type="scientific">Alkalithermobacter paradoxus</name>
    <dbReference type="NCBI Taxonomy" id="29349"/>
    <lineage>
        <taxon>Bacteria</taxon>
        <taxon>Bacillati</taxon>
        <taxon>Bacillota</taxon>
        <taxon>Clostridia</taxon>
        <taxon>Peptostreptococcales</taxon>
        <taxon>Tepidibacteraceae</taxon>
        <taxon>Alkalithermobacter</taxon>
    </lineage>
</organism>
<comment type="caution">
    <text evidence="2">The sequence shown here is derived from an EMBL/GenBank/DDBJ whole genome shotgun (WGS) entry which is preliminary data.</text>
</comment>
<dbReference type="PANTHER" id="PTHR38447">
    <property type="entry name" value="TRANSCRIPTION FACTOR YDEB-RELATED"/>
    <property type="match status" value="1"/>
</dbReference>
<dbReference type="InterPro" id="IPR052531">
    <property type="entry name" value="CarD-like_regulator"/>
</dbReference>
<dbReference type="SMART" id="SM01058">
    <property type="entry name" value="CarD_TRCF"/>
    <property type="match status" value="1"/>
</dbReference>
<dbReference type="InterPro" id="IPR042215">
    <property type="entry name" value="CarD-like_C"/>
</dbReference>
<dbReference type="GO" id="GO:0009303">
    <property type="term" value="P:rRNA transcription"/>
    <property type="evidence" value="ECO:0007669"/>
    <property type="project" value="TreeGrafter"/>
</dbReference>
<gene>
    <name evidence="2" type="primary">carD</name>
    <name evidence="2" type="ORF">CLOTH_18960</name>
</gene>
<dbReference type="EMBL" id="MZGW01000010">
    <property type="protein sequence ID" value="OPJ54931.1"/>
    <property type="molecule type" value="Genomic_DNA"/>
</dbReference>
<dbReference type="InterPro" id="IPR003711">
    <property type="entry name" value="CarD-like/TRCF_RID"/>
</dbReference>
<dbReference type="AlphaFoldDB" id="A0A1V4I4M2"/>
<evidence type="ECO:0000259" key="1">
    <source>
        <dbReference type="SMART" id="SM01058"/>
    </source>
</evidence>
<dbReference type="Pfam" id="PF21095">
    <property type="entry name" value="CarD_C"/>
    <property type="match status" value="1"/>
</dbReference>
<evidence type="ECO:0000313" key="3">
    <source>
        <dbReference type="Proteomes" id="UP000190140"/>
    </source>
</evidence>
<reference evidence="2 3" key="1">
    <citation type="submission" date="2017-03" db="EMBL/GenBank/DDBJ databases">
        <title>Genome sequence of Clostridium thermoalcaliphilum DSM 7309.</title>
        <authorList>
            <person name="Poehlein A."/>
            <person name="Daniel R."/>
        </authorList>
    </citation>
    <scope>NUCLEOTIDE SEQUENCE [LARGE SCALE GENOMIC DNA]</scope>
    <source>
        <strain evidence="2 3">DSM 7309</strain>
    </source>
</reference>
<dbReference type="Proteomes" id="UP000190140">
    <property type="component" value="Unassembled WGS sequence"/>
</dbReference>
<dbReference type="OrthoDB" id="9786074at2"/>
<proteinExistence type="predicted"/>
<keyword evidence="3" id="KW-1185">Reference proteome</keyword>
<dbReference type="PANTHER" id="PTHR38447:SF1">
    <property type="entry name" value="RNA POLYMERASE-BINDING TRANSCRIPTION FACTOR CARD"/>
    <property type="match status" value="1"/>
</dbReference>
<dbReference type="Gene3D" id="1.20.58.1290">
    <property type="entry name" value="CarD-like, C-terminal domain"/>
    <property type="match status" value="1"/>
</dbReference>
<dbReference type="InterPro" id="IPR048792">
    <property type="entry name" value="CarD_C"/>
</dbReference>
<dbReference type="RefSeq" id="WP_079413428.1">
    <property type="nucleotide sequence ID" value="NZ_MZGW01000010.1"/>
</dbReference>
<feature type="domain" description="CarD-like/TRCF RNAP-interacting" evidence="1">
    <location>
        <begin position="1"/>
        <end position="111"/>
    </location>
</feature>
<dbReference type="Pfam" id="PF02559">
    <property type="entry name" value="CarD_TRCF_RID"/>
    <property type="match status" value="1"/>
</dbReference>
<sequence length="160" mass="18612">MFSIGDKIIYPMYGAGIIESIEEKQVLGERKKYYIINMIISQIEISIPIDNICKLGIRYIIDENQVDEIISILKHENIDIEEKWNKRYRDNMDKIKTGDIYEIAIVVRDLIAQDRKKGLSAGEKKMLSEAKDMISSELSLVLDKDTQEIKNLIEMWVNID</sequence>
<evidence type="ECO:0000313" key="2">
    <source>
        <dbReference type="EMBL" id="OPJ54931.1"/>
    </source>
</evidence>
<protein>
    <submittedName>
        <fullName evidence="2">RNA polymerase-binding transcription factor CarD</fullName>
    </submittedName>
</protein>
<accession>A0A1V4I4M2</accession>